<keyword evidence="5" id="KW-0539">Nucleus</keyword>
<name>A0ABD3KTC9_EUCGL</name>
<evidence type="ECO:0000256" key="4">
    <source>
        <dbReference type="ARBA" id="ARBA00023163"/>
    </source>
</evidence>
<dbReference type="AlphaFoldDB" id="A0ABD3KTC9"/>
<dbReference type="SMART" id="SM00774">
    <property type="entry name" value="WRKY"/>
    <property type="match status" value="1"/>
</dbReference>
<evidence type="ECO:0000256" key="2">
    <source>
        <dbReference type="ARBA" id="ARBA00023015"/>
    </source>
</evidence>
<dbReference type="SUPFAM" id="SSF118290">
    <property type="entry name" value="WRKY DNA-binding domain"/>
    <property type="match status" value="1"/>
</dbReference>
<gene>
    <name evidence="9" type="ORF">ACJRO7_018325</name>
</gene>
<reference evidence="9 10" key="1">
    <citation type="submission" date="2024-11" db="EMBL/GenBank/DDBJ databases">
        <title>Chromosome-level genome assembly of Eucalyptus globulus Labill. provides insights into its genome evolution.</title>
        <authorList>
            <person name="Li X."/>
        </authorList>
    </citation>
    <scope>NUCLEOTIDE SEQUENCE [LARGE SCALE GENOMIC DNA]</scope>
    <source>
        <strain evidence="9">CL2024</strain>
        <tissue evidence="9">Fresh tender leaves</tissue>
    </source>
</reference>
<feature type="region of interest" description="Disordered" evidence="7">
    <location>
        <begin position="92"/>
        <end position="132"/>
    </location>
</feature>
<evidence type="ECO:0000259" key="8">
    <source>
        <dbReference type="PROSITE" id="PS50811"/>
    </source>
</evidence>
<feature type="domain" description="WRKY" evidence="8">
    <location>
        <begin position="133"/>
        <end position="199"/>
    </location>
</feature>
<feature type="region of interest" description="Disordered" evidence="7">
    <location>
        <begin position="194"/>
        <end position="283"/>
    </location>
</feature>
<sequence length="311" mass="34721">MNSVRVDDWDLQAVVRGCGVGESSYDIMDWMSWQSDADLRQEEILFGGFSDFAETSALLDDLEQLYKPFYPEPEAVRDVGLISEEVIEEAENKLKEEEPLTDASTTSQAVHYEETKQRRRKNQQKREVHHVTAADGVSSDMWAWRKYGQKPIKGSPHPRSYYRCSSSKGCLARKLVERSSSDPRVFVVTYTGEHNHTHPTRRNALAGSTRNKFASPKAKQPAIAKGNRLAPLANGPCDSPSSTATRSPMTPPPVVTHSEEDKRQLSSNESGLSSGSDENNTVPTMFFSDEMFMGFEELNDMVMDPGVAGYS</sequence>
<evidence type="ECO:0000256" key="6">
    <source>
        <dbReference type="ARBA" id="ARBA00060761"/>
    </source>
</evidence>
<dbReference type="PANTHER" id="PTHR32096">
    <property type="entry name" value="WRKY TRANSCRIPTION FACTOR 30-RELATED-RELATED"/>
    <property type="match status" value="1"/>
</dbReference>
<protein>
    <recommendedName>
        <fullName evidence="8">WRKY domain-containing protein</fullName>
    </recommendedName>
</protein>
<evidence type="ECO:0000313" key="10">
    <source>
        <dbReference type="Proteomes" id="UP001634007"/>
    </source>
</evidence>
<feature type="compositionally biased region" description="Polar residues" evidence="7">
    <location>
        <begin position="239"/>
        <end position="248"/>
    </location>
</feature>
<accession>A0ABD3KTC9</accession>
<dbReference type="Gene3D" id="2.20.25.80">
    <property type="entry name" value="WRKY domain"/>
    <property type="match status" value="1"/>
</dbReference>
<comment type="subcellular location">
    <subcellularLocation>
        <location evidence="1">Nucleus</location>
    </subcellularLocation>
</comment>
<evidence type="ECO:0000313" key="9">
    <source>
        <dbReference type="EMBL" id="KAL3743000.1"/>
    </source>
</evidence>
<comment type="caution">
    <text evidence="9">The sequence shown here is derived from an EMBL/GenBank/DDBJ whole genome shotgun (WGS) entry which is preliminary data.</text>
</comment>
<evidence type="ECO:0000256" key="5">
    <source>
        <dbReference type="ARBA" id="ARBA00023242"/>
    </source>
</evidence>
<comment type="similarity">
    <text evidence="6">Belongs to the WRKY group II-e family.</text>
</comment>
<dbReference type="GO" id="GO:0003677">
    <property type="term" value="F:DNA binding"/>
    <property type="evidence" value="ECO:0007669"/>
    <property type="project" value="UniProtKB-KW"/>
</dbReference>
<dbReference type="GO" id="GO:0005634">
    <property type="term" value="C:nucleus"/>
    <property type="evidence" value="ECO:0007669"/>
    <property type="project" value="UniProtKB-SubCell"/>
</dbReference>
<evidence type="ECO:0000256" key="3">
    <source>
        <dbReference type="ARBA" id="ARBA00023125"/>
    </source>
</evidence>
<dbReference type="FunFam" id="2.20.25.80:FF:000007">
    <property type="entry name" value="WRKY transcription factor 22"/>
    <property type="match status" value="1"/>
</dbReference>
<evidence type="ECO:0000256" key="7">
    <source>
        <dbReference type="SAM" id="MobiDB-lite"/>
    </source>
</evidence>
<dbReference type="Pfam" id="PF03106">
    <property type="entry name" value="WRKY"/>
    <property type="match status" value="1"/>
</dbReference>
<keyword evidence="2" id="KW-0805">Transcription regulation</keyword>
<organism evidence="9 10">
    <name type="scientific">Eucalyptus globulus</name>
    <name type="common">Tasmanian blue gum</name>
    <dbReference type="NCBI Taxonomy" id="34317"/>
    <lineage>
        <taxon>Eukaryota</taxon>
        <taxon>Viridiplantae</taxon>
        <taxon>Streptophyta</taxon>
        <taxon>Embryophyta</taxon>
        <taxon>Tracheophyta</taxon>
        <taxon>Spermatophyta</taxon>
        <taxon>Magnoliopsida</taxon>
        <taxon>eudicotyledons</taxon>
        <taxon>Gunneridae</taxon>
        <taxon>Pentapetalae</taxon>
        <taxon>rosids</taxon>
        <taxon>malvids</taxon>
        <taxon>Myrtales</taxon>
        <taxon>Myrtaceae</taxon>
        <taxon>Myrtoideae</taxon>
        <taxon>Eucalypteae</taxon>
        <taxon>Eucalyptus</taxon>
    </lineage>
</organism>
<dbReference type="InterPro" id="IPR036576">
    <property type="entry name" value="WRKY_dom_sf"/>
</dbReference>
<keyword evidence="4" id="KW-0804">Transcription</keyword>
<dbReference type="Proteomes" id="UP001634007">
    <property type="component" value="Unassembled WGS sequence"/>
</dbReference>
<dbReference type="EMBL" id="JBJKBG010000004">
    <property type="protein sequence ID" value="KAL3743000.1"/>
    <property type="molecule type" value="Genomic_DNA"/>
</dbReference>
<dbReference type="PROSITE" id="PS50811">
    <property type="entry name" value="WRKY"/>
    <property type="match status" value="1"/>
</dbReference>
<keyword evidence="3" id="KW-0238">DNA-binding</keyword>
<dbReference type="InterPro" id="IPR044810">
    <property type="entry name" value="WRKY_plant"/>
</dbReference>
<dbReference type="PANTHER" id="PTHR32096:SF80">
    <property type="entry name" value="WRKY TRANSCRIPTION FACTOR 27-RELATED"/>
    <property type="match status" value="1"/>
</dbReference>
<proteinExistence type="inferred from homology"/>
<feature type="compositionally biased region" description="Low complexity" evidence="7">
    <location>
        <begin position="265"/>
        <end position="279"/>
    </location>
</feature>
<dbReference type="InterPro" id="IPR003657">
    <property type="entry name" value="WRKY_dom"/>
</dbReference>
<evidence type="ECO:0000256" key="1">
    <source>
        <dbReference type="ARBA" id="ARBA00004123"/>
    </source>
</evidence>
<keyword evidence="10" id="KW-1185">Reference proteome</keyword>